<dbReference type="CDD" id="cd02440">
    <property type="entry name" value="AdoMet_MTases"/>
    <property type="match status" value="1"/>
</dbReference>
<dbReference type="Pfam" id="PF00891">
    <property type="entry name" value="Methyltransf_2"/>
    <property type="match status" value="1"/>
</dbReference>
<dbReference type="SUPFAM" id="SSF46785">
    <property type="entry name" value="Winged helix' DNA-binding domain"/>
    <property type="match status" value="1"/>
</dbReference>
<name>A0A316YYB8_9BASI</name>
<keyword evidence="1 6" id="KW-0489">Methyltransferase</keyword>
<dbReference type="InterPro" id="IPR036388">
    <property type="entry name" value="WH-like_DNA-bd_sf"/>
</dbReference>
<feature type="domain" description="O-methyltransferase C-terminal" evidence="5">
    <location>
        <begin position="175"/>
        <end position="363"/>
    </location>
</feature>
<dbReference type="PIRSF" id="PIRSF005739">
    <property type="entry name" value="O-mtase"/>
    <property type="match status" value="1"/>
</dbReference>
<dbReference type="GO" id="GO:0032259">
    <property type="term" value="P:methylation"/>
    <property type="evidence" value="ECO:0007669"/>
    <property type="project" value="UniProtKB-KW"/>
</dbReference>
<sequence length="383" mass="41623">MCSTRHTRAADTSKPVLDDFAALERLSSSILRALNPAQYLVTRAESHCQARALHAANSWGLADLVGEETVTAHELAERAKVRPAYLKVALRVVLQQGIFEEVGEFGSLEVRNNVLSNFLRSDRPGSLQQGIAFIGDDGMRAAESLPAAAGAGEKRTAYQVAYDTDLDYFAHVALPENQMREKRMGQAMRELHSAFPDSFATEFDWGALGRGPLVDVGGGQGATPRLLGSLYPDLQFVLFDRPTTVEQSAQALFASPLKGRVSFVGGDFFAPGSVPAGHQHYLLRNVLHDWDDDEVVAILRNVREAMLAPGGASSPTLLIGDLVVTPHSSEFLQSTSIQVLSLGGGMERTVMEYRALLERAGFRLERVEHLGSLETVLVARPAE</sequence>
<dbReference type="InterPro" id="IPR029063">
    <property type="entry name" value="SAM-dependent_MTases_sf"/>
</dbReference>
<accession>A0A316YYB8</accession>
<evidence type="ECO:0000256" key="1">
    <source>
        <dbReference type="ARBA" id="ARBA00022603"/>
    </source>
</evidence>
<evidence type="ECO:0000256" key="3">
    <source>
        <dbReference type="ARBA" id="ARBA00022691"/>
    </source>
</evidence>
<gene>
    <name evidence="6" type="ORF">FA09DRAFT_197623</name>
</gene>
<evidence type="ECO:0000259" key="5">
    <source>
        <dbReference type="Pfam" id="PF00891"/>
    </source>
</evidence>
<evidence type="ECO:0000256" key="4">
    <source>
        <dbReference type="PIRSR" id="PIRSR005739-1"/>
    </source>
</evidence>
<dbReference type="PROSITE" id="PS51683">
    <property type="entry name" value="SAM_OMT_II"/>
    <property type="match status" value="1"/>
</dbReference>
<dbReference type="InterPro" id="IPR001077">
    <property type="entry name" value="COMT_C"/>
</dbReference>
<protein>
    <submittedName>
        <fullName evidence="6">S-adenosyl-L-methionine-dependent methyltransferase</fullName>
    </submittedName>
</protein>
<dbReference type="InterPro" id="IPR016461">
    <property type="entry name" value="COMT-like"/>
</dbReference>
<dbReference type="EMBL" id="KZ819314">
    <property type="protein sequence ID" value="PWN94447.1"/>
    <property type="molecule type" value="Genomic_DNA"/>
</dbReference>
<keyword evidence="3" id="KW-0949">S-adenosyl-L-methionine</keyword>
<evidence type="ECO:0000313" key="7">
    <source>
        <dbReference type="Proteomes" id="UP000245946"/>
    </source>
</evidence>
<keyword evidence="2 6" id="KW-0808">Transferase</keyword>
<reference evidence="6 7" key="1">
    <citation type="journal article" date="2018" name="Mol. Biol. Evol.">
        <title>Broad Genomic Sampling Reveals a Smut Pathogenic Ancestry of the Fungal Clade Ustilaginomycotina.</title>
        <authorList>
            <person name="Kijpornyongpan T."/>
            <person name="Mondo S.J."/>
            <person name="Barry K."/>
            <person name="Sandor L."/>
            <person name="Lee J."/>
            <person name="Lipzen A."/>
            <person name="Pangilinan J."/>
            <person name="LaButti K."/>
            <person name="Hainaut M."/>
            <person name="Henrissat B."/>
            <person name="Grigoriev I.V."/>
            <person name="Spatafora J.W."/>
            <person name="Aime M.C."/>
        </authorList>
    </citation>
    <scope>NUCLEOTIDE SEQUENCE [LARGE SCALE GENOMIC DNA]</scope>
    <source>
        <strain evidence="6 7">MCA 4186</strain>
    </source>
</reference>
<feature type="active site" description="Proton acceptor" evidence="4">
    <location>
        <position position="288"/>
    </location>
</feature>
<keyword evidence="7" id="KW-1185">Reference proteome</keyword>
<dbReference type="OrthoDB" id="1606438at2759"/>
<dbReference type="GeneID" id="37266964"/>
<dbReference type="AlphaFoldDB" id="A0A316YYB8"/>
<dbReference type="Gene3D" id="1.10.10.10">
    <property type="entry name" value="Winged helix-like DNA-binding domain superfamily/Winged helix DNA-binding domain"/>
    <property type="match status" value="1"/>
</dbReference>
<organism evidence="6 7">
    <name type="scientific">Tilletiopsis washingtonensis</name>
    <dbReference type="NCBI Taxonomy" id="58919"/>
    <lineage>
        <taxon>Eukaryota</taxon>
        <taxon>Fungi</taxon>
        <taxon>Dikarya</taxon>
        <taxon>Basidiomycota</taxon>
        <taxon>Ustilaginomycotina</taxon>
        <taxon>Exobasidiomycetes</taxon>
        <taxon>Entylomatales</taxon>
        <taxon>Entylomatales incertae sedis</taxon>
        <taxon>Tilletiopsis</taxon>
    </lineage>
</organism>
<dbReference type="PANTHER" id="PTHR43712">
    <property type="entry name" value="PUTATIVE (AFU_ORTHOLOGUE AFUA_4G14580)-RELATED"/>
    <property type="match status" value="1"/>
</dbReference>
<dbReference type="SUPFAM" id="SSF53335">
    <property type="entry name" value="S-adenosyl-L-methionine-dependent methyltransferases"/>
    <property type="match status" value="1"/>
</dbReference>
<dbReference type="Proteomes" id="UP000245946">
    <property type="component" value="Unassembled WGS sequence"/>
</dbReference>
<dbReference type="RefSeq" id="XP_025594726.1">
    <property type="nucleotide sequence ID" value="XM_025739418.1"/>
</dbReference>
<dbReference type="Gene3D" id="3.40.50.150">
    <property type="entry name" value="Vaccinia Virus protein VP39"/>
    <property type="match status" value="1"/>
</dbReference>
<dbReference type="STRING" id="58919.A0A316YYB8"/>
<evidence type="ECO:0000313" key="6">
    <source>
        <dbReference type="EMBL" id="PWN94447.1"/>
    </source>
</evidence>
<dbReference type="PANTHER" id="PTHR43712:SF2">
    <property type="entry name" value="O-METHYLTRANSFERASE CICE"/>
    <property type="match status" value="1"/>
</dbReference>
<proteinExistence type="predicted"/>
<evidence type="ECO:0000256" key="2">
    <source>
        <dbReference type="ARBA" id="ARBA00022679"/>
    </source>
</evidence>
<dbReference type="GO" id="GO:0008171">
    <property type="term" value="F:O-methyltransferase activity"/>
    <property type="evidence" value="ECO:0007669"/>
    <property type="project" value="InterPro"/>
</dbReference>
<dbReference type="InterPro" id="IPR036390">
    <property type="entry name" value="WH_DNA-bd_sf"/>
</dbReference>